<feature type="transmembrane region" description="Helical" evidence="7">
    <location>
        <begin position="114"/>
        <end position="135"/>
    </location>
</feature>
<name>A0A1H9B8P7_9SPIR</name>
<reference evidence="9 10" key="1">
    <citation type="submission" date="2016-10" db="EMBL/GenBank/DDBJ databases">
        <authorList>
            <person name="de Groot N.N."/>
        </authorList>
    </citation>
    <scope>NUCLEOTIDE SEQUENCE [LARGE SCALE GENOMIC DNA]</scope>
    <source>
        <strain evidence="9 10">B25</strain>
    </source>
</reference>
<dbReference type="RefSeq" id="WP_074640767.1">
    <property type="nucleotide sequence ID" value="NZ_FOFU01000001.1"/>
</dbReference>
<dbReference type="eggNOG" id="COG0395">
    <property type="taxonomic scope" value="Bacteria"/>
</dbReference>
<feature type="transmembrane region" description="Helical" evidence="7">
    <location>
        <begin position="78"/>
        <end position="102"/>
    </location>
</feature>
<evidence type="ECO:0000256" key="5">
    <source>
        <dbReference type="ARBA" id="ARBA00022989"/>
    </source>
</evidence>
<evidence type="ECO:0000256" key="3">
    <source>
        <dbReference type="ARBA" id="ARBA00022475"/>
    </source>
</evidence>
<dbReference type="CDD" id="cd06261">
    <property type="entry name" value="TM_PBP2"/>
    <property type="match status" value="1"/>
</dbReference>
<dbReference type="OrthoDB" id="9773467at2"/>
<dbReference type="PANTHER" id="PTHR43744">
    <property type="entry name" value="ABC TRANSPORTER PERMEASE PROTEIN MG189-RELATED-RELATED"/>
    <property type="match status" value="1"/>
</dbReference>
<keyword evidence="4 7" id="KW-0812">Transmembrane</keyword>
<gene>
    <name evidence="9" type="ORF">SAMN04487977_101618</name>
</gene>
<dbReference type="Pfam" id="PF00528">
    <property type="entry name" value="BPD_transp_1"/>
    <property type="match status" value="1"/>
</dbReference>
<comment type="similarity">
    <text evidence="7">Belongs to the binding-protein-dependent transport system permease family.</text>
</comment>
<keyword evidence="5 7" id="KW-1133">Transmembrane helix</keyword>
<feature type="domain" description="ABC transmembrane type-1" evidence="8">
    <location>
        <begin position="79"/>
        <end position="268"/>
    </location>
</feature>
<evidence type="ECO:0000256" key="1">
    <source>
        <dbReference type="ARBA" id="ARBA00004651"/>
    </source>
</evidence>
<dbReference type="GO" id="GO:0055085">
    <property type="term" value="P:transmembrane transport"/>
    <property type="evidence" value="ECO:0007669"/>
    <property type="project" value="InterPro"/>
</dbReference>
<dbReference type="STRING" id="163.SAMN04487775_102319"/>
<evidence type="ECO:0000256" key="7">
    <source>
        <dbReference type="RuleBase" id="RU363032"/>
    </source>
</evidence>
<organism evidence="9 10">
    <name type="scientific">Treponema bryantii</name>
    <dbReference type="NCBI Taxonomy" id="163"/>
    <lineage>
        <taxon>Bacteria</taxon>
        <taxon>Pseudomonadati</taxon>
        <taxon>Spirochaetota</taxon>
        <taxon>Spirochaetia</taxon>
        <taxon>Spirochaetales</taxon>
        <taxon>Treponemataceae</taxon>
        <taxon>Treponema</taxon>
    </lineage>
</organism>
<dbReference type="InterPro" id="IPR000515">
    <property type="entry name" value="MetI-like"/>
</dbReference>
<keyword evidence="9" id="KW-0762">Sugar transport</keyword>
<feature type="transmembrane region" description="Helical" evidence="7">
    <location>
        <begin position="189"/>
        <end position="211"/>
    </location>
</feature>
<evidence type="ECO:0000256" key="4">
    <source>
        <dbReference type="ARBA" id="ARBA00022692"/>
    </source>
</evidence>
<accession>A0A1H9B8P7</accession>
<keyword evidence="3" id="KW-1003">Cell membrane</keyword>
<feature type="transmembrane region" description="Helical" evidence="7">
    <location>
        <begin position="20"/>
        <end position="40"/>
    </location>
</feature>
<dbReference type="PROSITE" id="PS50928">
    <property type="entry name" value="ABC_TM1"/>
    <property type="match status" value="1"/>
</dbReference>
<dbReference type="AlphaFoldDB" id="A0A1H9B8P7"/>
<dbReference type="PANTHER" id="PTHR43744:SF12">
    <property type="entry name" value="ABC TRANSPORTER PERMEASE PROTEIN MG189-RELATED"/>
    <property type="match status" value="1"/>
</dbReference>
<sequence length="283" mass="32160">MKKKLSLSGLTRISFAKIPVYFFLILGSIIMVFPFIWMILTSFKTHAEAIMFPPKFFPANFSFVNYREAFSMAPFGKYFINSVIVMVLSVLTTTTTTILASFAFSKLKFPGRSLIFSILLSLMMIPFEMLIITNYTTIVKIKLYNTIPALVMPFIASIFYTYILKNFFDTISDNLYYSARIDGASNWLYLWRIMVPIAKPSLFTIILLNALSSWNSFMWPLYVTSDAKSRTLPYGLQVFTTEAASYSEYLMAASTIVVLPMIILFILTRKYIVNGVSSGGLKG</sequence>
<dbReference type="InterPro" id="IPR035906">
    <property type="entry name" value="MetI-like_sf"/>
</dbReference>
<evidence type="ECO:0000313" key="10">
    <source>
        <dbReference type="Proteomes" id="UP000182360"/>
    </source>
</evidence>
<keyword evidence="2 7" id="KW-0813">Transport</keyword>
<keyword evidence="6 7" id="KW-0472">Membrane</keyword>
<dbReference type="Gene3D" id="1.10.3720.10">
    <property type="entry name" value="MetI-like"/>
    <property type="match status" value="1"/>
</dbReference>
<dbReference type="Proteomes" id="UP000182360">
    <property type="component" value="Unassembled WGS sequence"/>
</dbReference>
<evidence type="ECO:0000256" key="6">
    <source>
        <dbReference type="ARBA" id="ARBA00023136"/>
    </source>
</evidence>
<comment type="subcellular location">
    <subcellularLocation>
        <location evidence="1 7">Cell membrane</location>
        <topology evidence="1 7">Multi-pass membrane protein</topology>
    </subcellularLocation>
</comment>
<evidence type="ECO:0000313" key="9">
    <source>
        <dbReference type="EMBL" id="SEP85344.1"/>
    </source>
</evidence>
<feature type="transmembrane region" description="Helical" evidence="7">
    <location>
        <begin position="249"/>
        <end position="267"/>
    </location>
</feature>
<evidence type="ECO:0000256" key="2">
    <source>
        <dbReference type="ARBA" id="ARBA00022448"/>
    </source>
</evidence>
<dbReference type="SUPFAM" id="SSF161098">
    <property type="entry name" value="MetI-like"/>
    <property type="match status" value="1"/>
</dbReference>
<proteinExistence type="inferred from homology"/>
<keyword evidence="10" id="KW-1185">Reference proteome</keyword>
<protein>
    <submittedName>
        <fullName evidence="9">Multiple sugar transport system permease protein</fullName>
    </submittedName>
</protein>
<dbReference type="GO" id="GO:0005886">
    <property type="term" value="C:plasma membrane"/>
    <property type="evidence" value="ECO:0007669"/>
    <property type="project" value="UniProtKB-SubCell"/>
</dbReference>
<feature type="transmembrane region" description="Helical" evidence="7">
    <location>
        <begin position="147"/>
        <end position="168"/>
    </location>
</feature>
<evidence type="ECO:0000259" key="8">
    <source>
        <dbReference type="PROSITE" id="PS50928"/>
    </source>
</evidence>
<dbReference type="EMBL" id="FOFU01000001">
    <property type="protein sequence ID" value="SEP85344.1"/>
    <property type="molecule type" value="Genomic_DNA"/>
</dbReference>